<keyword evidence="3" id="KW-1185">Reference proteome</keyword>
<dbReference type="AlphaFoldDB" id="A0AAV2SUK0"/>
<protein>
    <submittedName>
        <fullName evidence="2">Uncharacterized protein</fullName>
    </submittedName>
</protein>
<dbReference type="EMBL" id="CAXKWB010111682">
    <property type="protein sequence ID" value="CAL4233269.1"/>
    <property type="molecule type" value="Genomic_DNA"/>
</dbReference>
<evidence type="ECO:0000313" key="2">
    <source>
        <dbReference type="EMBL" id="CAL4233269.1"/>
    </source>
</evidence>
<reference evidence="2 3" key="1">
    <citation type="submission" date="2024-05" db="EMBL/GenBank/DDBJ databases">
        <authorList>
            <person name="Wallberg A."/>
        </authorList>
    </citation>
    <scope>NUCLEOTIDE SEQUENCE [LARGE SCALE GENOMIC DNA]</scope>
</reference>
<feature type="region of interest" description="Disordered" evidence="1">
    <location>
        <begin position="86"/>
        <end position="116"/>
    </location>
</feature>
<feature type="non-terminal residue" evidence="2">
    <location>
        <position position="1"/>
    </location>
</feature>
<comment type="caution">
    <text evidence="2">The sequence shown here is derived from an EMBL/GenBank/DDBJ whole genome shotgun (WGS) entry which is preliminary data.</text>
</comment>
<sequence>LARIIEVSVYIYIYIYIYRERERETTLQGKLKSMLGYYINNAIFQVINAHYSQFCIPCLRVHLNTNTSSSTLPQTTTICAITATPRKKSSNGFAVTPSKASRTSPSRSQAKTPKKG</sequence>
<feature type="compositionally biased region" description="Polar residues" evidence="1">
    <location>
        <begin position="90"/>
        <end position="116"/>
    </location>
</feature>
<accession>A0AAV2SUK0</accession>
<dbReference type="Proteomes" id="UP001497623">
    <property type="component" value="Unassembled WGS sequence"/>
</dbReference>
<organism evidence="2 3">
    <name type="scientific">Meganyctiphanes norvegica</name>
    <name type="common">Northern krill</name>
    <name type="synonym">Thysanopoda norvegica</name>
    <dbReference type="NCBI Taxonomy" id="48144"/>
    <lineage>
        <taxon>Eukaryota</taxon>
        <taxon>Metazoa</taxon>
        <taxon>Ecdysozoa</taxon>
        <taxon>Arthropoda</taxon>
        <taxon>Crustacea</taxon>
        <taxon>Multicrustacea</taxon>
        <taxon>Malacostraca</taxon>
        <taxon>Eumalacostraca</taxon>
        <taxon>Eucarida</taxon>
        <taxon>Euphausiacea</taxon>
        <taxon>Euphausiidae</taxon>
        <taxon>Meganyctiphanes</taxon>
    </lineage>
</organism>
<feature type="non-terminal residue" evidence="2">
    <location>
        <position position="116"/>
    </location>
</feature>
<proteinExistence type="predicted"/>
<name>A0AAV2SUK0_MEGNR</name>
<gene>
    <name evidence="2" type="ORF">MNOR_LOCUS39925</name>
</gene>
<evidence type="ECO:0000313" key="3">
    <source>
        <dbReference type="Proteomes" id="UP001497623"/>
    </source>
</evidence>
<evidence type="ECO:0000256" key="1">
    <source>
        <dbReference type="SAM" id="MobiDB-lite"/>
    </source>
</evidence>